<proteinExistence type="predicted"/>
<dbReference type="EMBL" id="CAXAMM010002558">
    <property type="protein sequence ID" value="CAK8996596.1"/>
    <property type="molecule type" value="Genomic_DNA"/>
</dbReference>
<sequence>MVGKWLCYIPVTVILSGQTTALKLLFSGPGVSGTYRNTWPGWYNVGGYVLDSGGVMLSGYDGKRQAYDTAGLVGVRFEDIAGGFLEFELLSQFRNRPLLSVVNSCMGSDRENDGSSAWRTGHCVAGKLTSSFGIPRVAQHLLIGFAGNFEDGLNWVLFRLQNHSAHSEFTYAFGTQNKTNPGFAGRVYIYGVQHAVESAGMWKSVTRPCAIDSEGCITSHNFPRFYGSQEHCSLDIDESLTGPLRVTDFETEKNHDVLLVNGQAYSGTDGPQGVTPYQRIIWRSDHSISKGGWRLCPPRATSQEVQQGHPPHVLVGLPAIVFAGFCMVCCAPSWKSLRRWGATPSPSARVNDFDQEHSVCGDVETMCDEVTLEDPVVASEIRTGLLERMDAPDELEPTAPT</sequence>
<dbReference type="Proteomes" id="UP001642464">
    <property type="component" value="Unassembled WGS sequence"/>
</dbReference>
<gene>
    <name evidence="2" type="ORF">SCF082_LOCUS4854</name>
</gene>
<name>A0ABP0I1Y9_9DINO</name>
<keyword evidence="3" id="KW-1185">Reference proteome</keyword>
<accession>A0ABP0I1Y9</accession>
<protein>
    <submittedName>
        <fullName evidence="2">C2H2-type domain-containing protein</fullName>
    </submittedName>
</protein>
<feature type="chain" id="PRO_5045043504" evidence="1">
    <location>
        <begin position="22"/>
        <end position="401"/>
    </location>
</feature>
<dbReference type="InterPro" id="IPR035914">
    <property type="entry name" value="Sperma_CUB_dom_sf"/>
</dbReference>
<organism evidence="2 3">
    <name type="scientific">Durusdinium trenchii</name>
    <dbReference type="NCBI Taxonomy" id="1381693"/>
    <lineage>
        <taxon>Eukaryota</taxon>
        <taxon>Sar</taxon>
        <taxon>Alveolata</taxon>
        <taxon>Dinophyceae</taxon>
        <taxon>Suessiales</taxon>
        <taxon>Symbiodiniaceae</taxon>
        <taxon>Durusdinium</taxon>
    </lineage>
</organism>
<dbReference type="SUPFAM" id="SSF49854">
    <property type="entry name" value="Spermadhesin, CUB domain"/>
    <property type="match status" value="1"/>
</dbReference>
<evidence type="ECO:0000313" key="2">
    <source>
        <dbReference type="EMBL" id="CAK8996596.1"/>
    </source>
</evidence>
<comment type="caution">
    <text evidence="2">The sequence shown here is derived from an EMBL/GenBank/DDBJ whole genome shotgun (WGS) entry which is preliminary data.</text>
</comment>
<reference evidence="2 3" key="1">
    <citation type="submission" date="2024-02" db="EMBL/GenBank/DDBJ databases">
        <authorList>
            <person name="Chen Y."/>
            <person name="Shah S."/>
            <person name="Dougan E. K."/>
            <person name="Thang M."/>
            <person name="Chan C."/>
        </authorList>
    </citation>
    <scope>NUCLEOTIDE SEQUENCE [LARGE SCALE GENOMIC DNA]</scope>
</reference>
<evidence type="ECO:0000256" key="1">
    <source>
        <dbReference type="SAM" id="SignalP"/>
    </source>
</evidence>
<feature type="signal peptide" evidence="1">
    <location>
        <begin position="1"/>
        <end position="21"/>
    </location>
</feature>
<keyword evidence="1" id="KW-0732">Signal</keyword>
<evidence type="ECO:0000313" key="3">
    <source>
        <dbReference type="Proteomes" id="UP001642464"/>
    </source>
</evidence>